<dbReference type="Proteomes" id="UP001500631">
    <property type="component" value="Unassembled WGS sequence"/>
</dbReference>
<name>A0ABP9MW66_9GAMM</name>
<dbReference type="EMBL" id="BAABKE010000007">
    <property type="protein sequence ID" value="GAA5102658.1"/>
    <property type="molecule type" value="Genomic_DNA"/>
</dbReference>
<dbReference type="RefSeq" id="WP_143691462.1">
    <property type="nucleotide sequence ID" value="NZ_BAABKE010000007.1"/>
</dbReference>
<gene>
    <name evidence="1" type="ORF">GCM10023338_20230</name>
</gene>
<protein>
    <submittedName>
        <fullName evidence="1">Uncharacterized protein</fullName>
    </submittedName>
</protein>
<sequence>MKCVTRQDKAFRRSLNDICHIMPAIRSIYMQVDRIEFHDKGILFFDQNGKKLSSISRATFQQEHQAYNAIFNPEAHQLL</sequence>
<accession>A0ABP9MW66</accession>
<comment type="caution">
    <text evidence="1">The sequence shown here is derived from an EMBL/GenBank/DDBJ whole genome shotgun (WGS) entry which is preliminary data.</text>
</comment>
<organism evidence="1 2">
    <name type="scientific">Wohlfahrtiimonas larvae</name>
    <dbReference type="NCBI Taxonomy" id="1157986"/>
    <lineage>
        <taxon>Bacteria</taxon>
        <taxon>Pseudomonadati</taxon>
        <taxon>Pseudomonadota</taxon>
        <taxon>Gammaproteobacteria</taxon>
        <taxon>Cardiobacteriales</taxon>
        <taxon>Ignatzschineriaceae</taxon>
        <taxon>Wohlfahrtiimonas</taxon>
    </lineage>
</organism>
<reference evidence="2" key="1">
    <citation type="journal article" date="2019" name="Int. J. Syst. Evol. Microbiol.">
        <title>The Global Catalogue of Microorganisms (GCM) 10K type strain sequencing project: providing services to taxonomists for standard genome sequencing and annotation.</title>
        <authorList>
            <consortium name="The Broad Institute Genomics Platform"/>
            <consortium name="The Broad Institute Genome Sequencing Center for Infectious Disease"/>
            <person name="Wu L."/>
            <person name="Ma J."/>
        </authorList>
    </citation>
    <scope>NUCLEOTIDE SEQUENCE [LARGE SCALE GENOMIC DNA]</scope>
    <source>
        <strain evidence="2">JCM 18424</strain>
    </source>
</reference>
<evidence type="ECO:0000313" key="1">
    <source>
        <dbReference type="EMBL" id="GAA5102658.1"/>
    </source>
</evidence>
<evidence type="ECO:0000313" key="2">
    <source>
        <dbReference type="Proteomes" id="UP001500631"/>
    </source>
</evidence>
<proteinExistence type="predicted"/>
<keyword evidence="2" id="KW-1185">Reference proteome</keyword>